<dbReference type="Proteomes" id="UP000239297">
    <property type="component" value="Unassembled WGS sequence"/>
</dbReference>
<proteinExistence type="predicted"/>
<dbReference type="OrthoDB" id="3296472at2"/>
<name>A0A2S5IXQ1_9MICC</name>
<evidence type="ECO:0000259" key="1">
    <source>
        <dbReference type="Pfam" id="PF13699"/>
    </source>
</evidence>
<dbReference type="RefSeq" id="WP_104120863.1">
    <property type="nucleotide sequence ID" value="NZ_PRKW01000003.1"/>
</dbReference>
<dbReference type="AlphaFoldDB" id="A0A2S5IXQ1"/>
<organism evidence="2 3">
    <name type="scientific">Arthrobacter pityocampae</name>
    <dbReference type="NCBI Taxonomy" id="547334"/>
    <lineage>
        <taxon>Bacteria</taxon>
        <taxon>Bacillati</taxon>
        <taxon>Actinomycetota</taxon>
        <taxon>Actinomycetes</taxon>
        <taxon>Micrococcales</taxon>
        <taxon>Micrococcaceae</taxon>
        <taxon>Arthrobacter</taxon>
    </lineage>
</organism>
<evidence type="ECO:0000313" key="2">
    <source>
        <dbReference type="EMBL" id="PPB49372.1"/>
    </source>
</evidence>
<dbReference type="InterPro" id="IPR025295">
    <property type="entry name" value="eCIS_core_dom"/>
</dbReference>
<gene>
    <name evidence="2" type="ORF">C4K88_06615</name>
</gene>
<dbReference type="PROSITE" id="PS51257">
    <property type="entry name" value="PROKAR_LIPOPROTEIN"/>
    <property type="match status" value="1"/>
</dbReference>
<accession>A0A2S5IXQ1</accession>
<dbReference type="EMBL" id="PRKW01000003">
    <property type="protein sequence ID" value="PPB49372.1"/>
    <property type="molecule type" value="Genomic_DNA"/>
</dbReference>
<keyword evidence="3" id="KW-1185">Reference proteome</keyword>
<sequence length="160" mass="17325">MNRRLVPFLNWINLSTPCGLAVAALSGCRVSSGPYGILLAEGYRRRLPKARAFTVGSVVLLRGTAPRPPSRAFLRLLEHEARHARQYAVCFGLPFLPAYLAAAGYSLLRTGDPASRNLFERGAGLADGGYRERPVRPLRETAVAAIRPLAGAGRLRSGSR</sequence>
<protein>
    <recommendedName>
        <fullName evidence="1">eCIS core domain-containing protein</fullName>
    </recommendedName>
</protein>
<feature type="domain" description="eCIS core" evidence="1">
    <location>
        <begin position="49"/>
        <end position="87"/>
    </location>
</feature>
<dbReference type="Pfam" id="PF13699">
    <property type="entry name" value="eCIS_core"/>
    <property type="match status" value="1"/>
</dbReference>
<evidence type="ECO:0000313" key="3">
    <source>
        <dbReference type="Proteomes" id="UP000239297"/>
    </source>
</evidence>
<reference evidence="2 3" key="1">
    <citation type="journal article" date="2014" name="Int. J. Syst. Evol. Microbiol.">
        <title>Arthrobacter pityocampae sp. nov., isolated from Thaumetopoea pityocampa (Lep., Thaumetopoeidae).</title>
        <authorList>
            <person name="Ince I.A."/>
            <person name="Demirbag Z."/>
            <person name="Kati H."/>
        </authorList>
    </citation>
    <scope>NUCLEOTIDE SEQUENCE [LARGE SCALE GENOMIC DNA]</scope>
    <source>
        <strain evidence="2 3">Tp2</strain>
    </source>
</reference>
<comment type="caution">
    <text evidence="2">The sequence shown here is derived from an EMBL/GenBank/DDBJ whole genome shotgun (WGS) entry which is preliminary data.</text>
</comment>